<name>A0A433Y4N5_9BACL</name>
<accession>A0A433Y4N5</accession>
<organism evidence="1 2">
    <name type="scientific">Paenibacillus anaericanus</name>
    <dbReference type="NCBI Taxonomy" id="170367"/>
    <lineage>
        <taxon>Bacteria</taxon>
        <taxon>Bacillati</taxon>
        <taxon>Bacillota</taxon>
        <taxon>Bacilli</taxon>
        <taxon>Bacillales</taxon>
        <taxon>Paenibacillaceae</taxon>
        <taxon>Paenibacillus</taxon>
    </lineage>
</organism>
<dbReference type="OrthoDB" id="2659892at2"/>
<comment type="caution">
    <text evidence="1">The sequence shown here is derived from an EMBL/GenBank/DDBJ whole genome shotgun (WGS) entry which is preliminary data.</text>
</comment>
<dbReference type="AlphaFoldDB" id="A0A433Y4N5"/>
<reference evidence="1 2" key="1">
    <citation type="submission" date="2018-12" db="EMBL/GenBank/DDBJ databases">
        <authorList>
            <person name="Sun L."/>
            <person name="Chen Z."/>
        </authorList>
    </citation>
    <scope>NUCLEOTIDE SEQUENCE [LARGE SCALE GENOMIC DNA]</scope>
    <source>
        <strain evidence="1 2">DSM 15890</strain>
    </source>
</reference>
<keyword evidence="2" id="KW-1185">Reference proteome</keyword>
<dbReference type="RefSeq" id="WP_127194002.1">
    <property type="nucleotide sequence ID" value="NZ_RZNY01000021.1"/>
</dbReference>
<gene>
    <name evidence="1" type="ORF">EJP82_20920</name>
</gene>
<evidence type="ECO:0000313" key="2">
    <source>
        <dbReference type="Proteomes" id="UP000279446"/>
    </source>
</evidence>
<dbReference type="Proteomes" id="UP000279446">
    <property type="component" value="Unassembled WGS sequence"/>
</dbReference>
<sequence>MNDMEMQLRSVNMGQETFNDALKYVKEARECFSSNRYSSMWSASRSAMFNMCLSAESDLSKLIALSLKRIGSSKRFPLQRVILKNLTDKSKENQYPPDAIDTIVKKYNYLLLINDYKPASLPNGYREAANLRNKITHYSFSKNHSVYSMTIVDDIEKSLREIRNFILHIWSVSSLGTPSWVNSNEYLELDRITQIEEKSQ</sequence>
<dbReference type="EMBL" id="RZNY01000021">
    <property type="protein sequence ID" value="RUT43279.1"/>
    <property type="molecule type" value="Genomic_DNA"/>
</dbReference>
<protein>
    <submittedName>
        <fullName evidence="1">Uncharacterized protein</fullName>
    </submittedName>
</protein>
<evidence type="ECO:0000313" key="1">
    <source>
        <dbReference type="EMBL" id="RUT43279.1"/>
    </source>
</evidence>
<proteinExistence type="predicted"/>